<gene>
    <name evidence="8" type="ORF">PV08_10824</name>
</gene>
<dbReference type="GO" id="GO:0007023">
    <property type="term" value="P:post-chaperonin tubulin folding pathway"/>
    <property type="evidence" value="ECO:0007669"/>
    <property type="project" value="InterPro"/>
</dbReference>
<name>A0A0D2AXX7_9EURO</name>
<evidence type="ECO:0000256" key="2">
    <source>
        <dbReference type="ARBA" id="ARBA00008848"/>
    </source>
</evidence>
<dbReference type="Proteomes" id="UP000053328">
    <property type="component" value="Unassembled WGS sequence"/>
</dbReference>
<dbReference type="PANTHER" id="PTHR15139:SF0">
    <property type="entry name" value="TUBULIN-SPECIFIC CHAPERONE C"/>
    <property type="match status" value="1"/>
</dbReference>
<dbReference type="Gene3D" id="2.160.20.70">
    <property type="match status" value="1"/>
</dbReference>
<dbReference type="AlphaFoldDB" id="A0A0D2AXX7"/>
<dbReference type="PANTHER" id="PTHR15139">
    <property type="entry name" value="TUBULIN FOLDING COFACTOR C"/>
    <property type="match status" value="1"/>
</dbReference>
<keyword evidence="9" id="KW-1185">Reference proteome</keyword>
<evidence type="ECO:0000259" key="7">
    <source>
        <dbReference type="PROSITE" id="PS51329"/>
    </source>
</evidence>
<evidence type="ECO:0000256" key="4">
    <source>
        <dbReference type="ARBA" id="ARBA00022990"/>
    </source>
</evidence>
<dbReference type="GO" id="GO:0007021">
    <property type="term" value="P:tubulin complex assembly"/>
    <property type="evidence" value="ECO:0007669"/>
    <property type="project" value="TreeGrafter"/>
</dbReference>
<keyword evidence="4" id="KW-0007">Acetylation</keyword>
<sequence>MATPGQPSGAELNPQQRFFHYFQQEITALQDQMSRLADTAVTGGERADAADHCLAGITRLSNEVKDASGNIPAYDQRTYAEAIKALQERLEETRKEFAPKPKFSFKTAHRSPSALSLSDAAEMAAEKRRGVPGYLAPGSETSSSFANTPAYNTTPQNERADDGQEAGDIGESKRQTDGGTETKIDASQDRLSLSTSATSISITNQTHRHIILPSSSLNSQTPCSLSKLTNCVLDLSVPTTATAPFASITITSINTSLLLCGSVSGPAHITGVKNSIMVLGCRQFRMHECHNVDVYLHCTSRPIIEDCSGIRFTPLPKFHADLFRASQGTSSPPANQWDQVDDFKWLKSGPSPNWSVLPAEKIIPEETWREVVPGGPGWGLSDILRAVGLPSEGSNGDTD</sequence>
<dbReference type="InterPro" id="IPR038397">
    <property type="entry name" value="TBCC_N_sf"/>
</dbReference>
<feature type="compositionally biased region" description="Polar residues" evidence="6">
    <location>
        <begin position="139"/>
        <end position="157"/>
    </location>
</feature>
<dbReference type="OrthoDB" id="194775at2759"/>
<dbReference type="STRING" id="91928.A0A0D2AXX7"/>
<dbReference type="InterPro" id="IPR017901">
    <property type="entry name" value="C-CAP_CF_C-like"/>
</dbReference>
<comment type="subcellular location">
    <subcellularLocation>
        <location evidence="1">Cytoplasm</location>
    </subcellularLocation>
</comment>
<dbReference type="InterPro" id="IPR016098">
    <property type="entry name" value="CAP/MinC_C"/>
</dbReference>
<dbReference type="Pfam" id="PF16752">
    <property type="entry name" value="TBCC_N"/>
    <property type="match status" value="1"/>
</dbReference>
<accession>A0A0D2AXX7</accession>
<dbReference type="InterPro" id="IPR031925">
    <property type="entry name" value="TBCC_N"/>
</dbReference>
<evidence type="ECO:0000256" key="6">
    <source>
        <dbReference type="SAM" id="MobiDB-lite"/>
    </source>
</evidence>
<dbReference type="GO" id="GO:0015631">
    <property type="term" value="F:tubulin binding"/>
    <property type="evidence" value="ECO:0007669"/>
    <property type="project" value="InterPro"/>
</dbReference>
<feature type="compositionally biased region" description="Basic and acidic residues" evidence="6">
    <location>
        <begin position="170"/>
        <end position="188"/>
    </location>
</feature>
<keyword evidence="3" id="KW-0963">Cytoplasm</keyword>
<evidence type="ECO:0000313" key="8">
    <source>
        <dbReference type="EMBL" id="KIW11523.1"/>
    </source>
</evidence>
<evidence type="ECO:0000313" key="9">
    <source>
        <dbReference type="Proteomes" id="UP000053328"/>
    </source>
</evidence>
<feature type="domain" description="C-CAP/cofactor C-like" evidence="7">
    <location>
        <begin position="186"/>
        <end position="345"/>
    </location>
</feature>
<comment type="subunit">
    <text evidence="5">Supercomplex made of cofactors A to E. Cofactors A and D function by capturing and stabilizing tubulin in a quasi-native conformation. Cofactor E binds to the cofactor D-tubulin complex; interaction with cofactor C then causes the release of tubulin polypeptides that are committed to the native state.</text>
</comment>
<proteinExistence type="inferred from homology"/>
<evidence type="ECO:0000256" key="1">
    <source>
        <dbReference type="ARBA" id="ARBA00004496"/>
    </source>
</evidence>
<dbReference type="RefSeq" id="XP_016231739.1">
    <property type="nucleotide sequence ID" value="XM_016385137.1"/>
</dbReference>
<dbReference type="EMBL" id="KN847499">
    <property type="protein sequence ID" value="KIW11523.1"/>
    <property type="molecule type" value="Genomic_DNA"/>
</dbReference>
<dbReference type="InterPro" id="IPR012945">
    <property type="entry name" value="Tubulin-bd_cofactor_C_dom"/>
</dbReference>
<dbReference type="FunFam" id="1.20.58.1250:FF:000002">
    <property type="entry name" value="Tubulin-specific chaperone c, putative"/>
    <property type="match status" value="1"/>
</dbReference>
<dbReference type="Pfam" id="PF07986">
    <property type="entry name" value="TBCC"/>
    <property type="match status" value="1"/>
</dbReference>
<dbReference type="Gene3D" id="1.20.58.1250">
    <property type="entry name" value="Tubulin Binding Cofactor C, N-terminal domain"/>
    <property type="match status" value="1"/>
</dbReference>
<protein>
    <recommendedName>
        <fullName evidence="7">C-CAP/cofactor C-like domain-containing protein</fullName>
    </recommendedName>
</protein>
<comment type="similarity">
    <text evidence="2">Belongs to the TBCC family.</text>
</comment>
<dbReference type="HOGENOM" id="CLU_032612_1_0_1"/>
<dbReference type="PROSITE" id="PS51329">
    <property type="entry name" value="C_CAP_COFACTOR_C"/>
    <property type="match status" value="1"/>
</dbReference>
<feature type="region of interest" description="Disordered" evidence="6">
    <location>
        <begin position="97"/>
        <end position="190"/>
    </location>
</feature>
<dbReference type="GeneID" id="27337907"/>
<evidence type="ECO:0000256" key="5">
    <source>
        <dbReference type="ARBA" id="ARBA00026055"/>
    </source>
</evidence>
<evidence type="ECO:0000256" key="3">
    <source>
        <dbReference type="ARBA" id="ARBA00022490"/>
    </source>
</evidence>
<organism evidence="8 9">
    <name type="scientific">Exophiala spinifera</name>
    <dbReference type="NCBI Taxonomy" id="91928"/>
    <lineage>
        <taxon>Eukaryota</taxon>
        <taxon>Fungi</taxon>
        <taxon>Dikarya</taxon>
        <taxon>Ascomycota</taxon>
        <taxon>Pezizomycotina</taxon>
        <taxon>Eurotiomycetes</taxon>
        <taxon>Chaetothyriomycetidae</taxon>
        <taxon>Chaetothyriales</taxon>
        <taxon>Herpotrichiellaceae</taxon>
        <taxon>Exophiala</taxon>
    </lineage>
</organism>
<dbReference type="InterPro" id="IPR027684">
    <property type="entry name" value="TBCC"/>
</dbReference>
<reference evidence="8 9" key="1">
    <citation type="submission" date="2015-01" db="EMBL/GenBank/DDBJ databases">
        <title>The Genome Sequence of Exophiala spinifera CBS89968.</title>
        <authorList>
            <consortium name="The Broad Institute Genomics Platform"/>
            <person name="Cuomo C."/>
            <person name="de Hoog S."/>
            <person name="Gorbushina A."/>
            <person name="Stielow B."/>
            <person name="Teixiera M."/>
            <person name="Abouelleil A."/>
            <person name="Chapman S.B."/>
            <person name="Priest M."/>
            <person name="Young S.K."/>
            <person name="Wortman J."/>
            <person name="Nusbaum C."/>
            <person name="Birren B."/>
        </authorList>
    </citation>
    <scope>NUCLEOTIDE SEQUENCE [LARGE SCALE GENOMIC DNA]</scope>
    <source>
        <strain evidence="8 9">CBS 89968</strain>
    </source>
</reference>
<dbReference type="VEuPathDB" id="FungiDB:PV08_10824"/>
<dbReference type="GO" id="GO:0005737">
    <property type="term" value="C:cytoplasm"/>
    <property type="evidence" value="ECO:0007669"/>
    <property type="project" value="UniProtKB-SubCell"/>
</dbReference>